<dbReference type="GO" id="GO:0015628">
    <property type="term" value="P:protein secretion by the type II secretion system"/>
    <property type="evidence" value="ECO:0007669"/>
    <property type="project" value="TreeGrafter"/>
</dbReference>
<dbReference type="GO" id="GO:0015627">
    <property type="term" value="C:type II protein secretion system complex"/>
    <property type="evidence" value="ECO:0007669"/>
    <property type="project" value="TreeGrafter"/>
</dbReference>
<keyword evidence="4" id="KW-1185">Reference proteome</keyword>
<dbReference type="GO" id="GO:0006281">
    <property type="term" value="P:DNA repair"/>
    <property type="evidence" value="ECO:0007669"/>
    <property type="project" value="InterPro"/>
</dbReference>
<dbReference type="EMBL" id="FNRM01000004">
    <property type="protein sequence ID" value="SEA57292.1"/>
    <property type="molecule type" value="Genomic_DNA"/>
</dbReference>
<accession>A0A1H4CB34</accession>
<dbReference type="AlphaFoldDB" id="A0A1H4CB34"/>
<dbReference type="SMART" id="SM00278">
    <property type="entry name" value="HhH1"/>
    <property type="match status" value="2"/>
</dbReference>
<dbReference type="PANTHER" id="PTHR21180:SF32">
    <property type="entry name" value="ENDONUCLEASE_EXONUCLEASE_PHOSPHATASE FAMILY DOMAIN-CONTAINING PROTEIN 1"/>
    <property type="match status" value="1"/>
</dbReference>
<dbReference type="InterPro" id="IPR004509">
    <property type="entry name" value="Competence_ComEA_HhH"/>
</dbReference>
<reference evidence="3 4" key="1">
    <citation type="submission" date="2016-10" db="EMBL/GenBank/DDBJ databases">
        <authorList>
            <person name="de Groot N.N."/>
        </authorList>
    </citation>
    <scope>NUCLEOTIDE SEQUENCE [LARGE SCALE GENOMIC DNA]</scope>
    <source>
        <strain evidence="3 4">CGMCC 1.3430</strain>
    </source>
</reference>
<gene>
    <name evidence="3" type="ORF">SAMN04488051_10458</name>
</gene>
<organism evidence="3 4">
    <name type="scientific">Alkalimonas amylolytica</name>
    <dbReference type="NCBI Taxonomy" id="152573"/>
    <lineage>
        <taxon>Bacteria</taxon>
        <taxon>Pseudomonadati</taxon>
        <taxon>Pseudomonadota</taxon>
        <taxon>Gammaproteobacteria</taxon>
        <taxon>Alkalimonas</taxon>
    </lineage>
</organism>
<name>A0A1H4CB34_ALKAM</name>
<dbReference type="InterPro" id="IPR051675">
    <property type="entry name" value="Endo/Exo/Phosphatase_dom_1"/>
</dbReference>
<evidence type="ECO:0000313" key="4">
    <source>
        <dbReference type="Proteomes" id="UP000198773"/>
    </source>
</evidence>
<dbReference type="OrthoDB" id="7510573at2"/>
<evidence type="ECO:0000256" key="1">
    <source>
        <dbReference type="SAM" id="SignalP"/>
    </source>
</evidence>
<keyword evidence="1" id="KW-0732">Signal</keyword>
<feature type="domain" description="Helix-hairpin-helix DNA-binding motif class 1" evidence="2">
    <location>
        <begin position="51"/>
        <end position="70"/>
    </location>
</feature>
<proteinExistence type="predicted"/>
<dbReference type="PANTHER" id="PTHR21180">
    <property type="entry name" value="ENDONUCLEASE/EXONUCLEASE/PHOSPHATASE FAMILY DOMAIN-CONTAINING PROTEIN 1"/>
    <property type="match status" value="1"/>
</dbReference>
<dbReference type="NCBIfam" id="TIGR00426">
    <property type="entry name" value="competence protein ComEA helix-hairpin-helix repeat region"/>
    <property type="match status" value="1"/>
</dbReference>
<dbReference type="RefSeq" id="WP_091342571.1">
    <property type="nucleotide sequence ID" value="NZ_FNRM01000004.1"/>
</dbReference>
<sequence>MKTVVFAFAMTCVALVSNQLFAWEAKPQQTIDQAQSTAAVQKINLNTASAEQLALIPGIGQQKAEAIQKYIAEHGAIRSEQQLTEVRGIGPRLAEKVAQYVQFDH</sequence>
<dbReference type="SUPFAM" id="SSF47781">
    <property type="entry name" value="RuvA domain 2-like"/>
    <property type="match status" value="1"/>
</dbReference>
<dbReference type="InterPro" id="IPR010994">
    <property type="entry name" value="RuvA_2-like"/>
</dbReference>
<feature type="domain" description="Helix-hairpin-helix DNA-binding motif class 1" evidence="2">
    <location>
        <begin position="81"/>
        <end position="100"/>
    </location>
</feature>
<feature type="chain" id="PRO_5011782558" evidence="1">
    <location>
        <begin position="23"/>
        <end position="105"/>
    </location>
</feature>
<dbReference type="InterPro" id="IPR003583">
    <property type="entry name" value="Hlx-hairpin-Hlx_DNA-bd_motif"/>
</dbReference>
<evidence type="ECO:0000259" key="2">
    <source>
        <dbReference type="SMART" id="SM00278"/>
    </source>
</evidence>
<feature type="signal peptide" evidence="1">
    <location>
        <begin position="1"/>
        <end position="22"/>
    </location>
</feature>
<dbReference type="Proteomes" id="UP000198773">
    <property type="component" value="Unassembled WGS sequence"/>
</dbReference>
<dbReference type="Pfam" id="PF12836">
    <property type="entry name" value="HHH_3"/>
    <property type="match status" value="1"/>
</dbReference>
<evidence type="ECO:0000313" key="3">
    <source>
        <dbReference type="EMBL" id="SEA57292.1"/>
    </source>
</evidence>
<dbReference type="GO" id="GO:0003677">
    <property type="term" value="F:DNA binding"/>
    <property type="evidence" value="ECO:0007669"/>
    <property type="project" value="InterPro"/>
</dbReference>
<protein>
    <submittedName>
        <fullName evidence="3">Competence protein ComEA</fullName>
    </submittedName>
</protein>
<dbReference type="Gene3D" id="1.10.150.320">
    <property type="entry name" value="Photosystem II 12 kDa extrinsic protein"/>
    <property type="match status" value="1"/>
</dbReference>
<dbReference type="STRING" id="152573.SAMN04488051_10458"/>